<dbReference type="AlphaFoldDB" id="A0A392MVN1"/>
<evidence type="ECO:0000313" key="3">
    <source>
        <dbReference type="Proteomes" id="UP000265520"/>
    </source>
</evidence>
<name>A0A392MVN1_9FABA</name>
<feature type="transmembrane region" description="Helical" evidence="1">
    <location>
        <begin position="36"/>
        <end position="54"/>
    </location>
</feature>
<reference evidence="2 3" key="1">
    <citation type="journal article" date="2018" name="Front. Plant Sci.">
        <title>Red Clover (Trifolium pratense) and Zigzag Clover (T. medium) - A Picture of Genomic Similarities and Differences.</title>
        <authorList>
            <person name="Dluhosova J."/>
            <person name="Istvanek J."/>
            <person name="Nedelnik J."/>
            <person name="Repkova J."/>
        </authorList>
    </citation>
    <scope>NUCLEOTIDE SEQUENCE [LARGE SCALE GENOMIC DNA]</scope>
    <source>
        <strain evidence="3">cv. 10/8</strain>
        <tissue evidence="2">Leaf</tissue>
    </source>
</reference>
<gene>
    <name evidence="2" type="ORF">A2U01_0012478</name>
</gene>
<keyword evidence="1" id="KW-1133">Transmembrane helix</keyword>
<evidence type="ECO:0000313" key="2">
    <source>
        <dbReference type="EMBL" id="MCH91551.1"/>
    </source>
</evidence>
<organism evidence="2 3">
    <name type="scientific">Trifolium medium</name>
    <dbReference type="NCBI Taxonomy" id="97028"/>
    <lineage>
        <taxon>Eukaryota</taxon>
        <taxon>Viridiplantae</taxon>
        <taxon>Streptophyta</taxon>
        <taxon>Embryophyta</taxon>
        <taxon>Tracheophyta</taxon>
        <taxon>Spermatophyta</taxon>
        <taxon>Magnoliopsida</taxon>
        <taxon>eudicotyledons</taxon>
        <taxon>Gunneridae</taxon>
        <taxon>Pentapetalae</taxon>
        <taxon>rosids</taxon>
        <taxon>fabids</taxon>
        <taxon>Fabales</taxon>
        <taxon>Fabaceae</taxon>
        <taxon>Papilionoideae</taxon>
        <taxon>50 kb inversion clade</taxon>
        <taxon>NPAAA clade</taxon>
        <taxon>Hologalegina</taxon>
        <taxon>IRL clade</taxon>
        <taxon>Trifolieae</taxon>
        <taxon>Trifolium</taxon>
    </lineage>
</organism>
<evidence type="ECO:0000256" key="1">
    <source>
        <dbReference type="SAM" id="Phobius"/>
    </source>
</evidence>
<protein>
    <submittedName>
        <fullName evidence="2">Uncharacterized protein</fullName>
    </submittedName>
</protein>
<sequence>MPSQTEIQPSIHGSSTVEKVDLHELIRWKTVRSRNLSPPLLFGVFIAIFTAANMTR</sequence>
<keyword evidence="3" id="KW-1185">Reference proteome</keyword>
<keyword evidence="1" id="KW-0472">Membrane</keyword>
<comment type="caution">
    <text evidence="2">The sequence shown here is derived from an EMBL/GenBank/DDBJ whole genome shotgun (WGS) entry which is preliminary data.</text>
</comment>
<proteinExistence type="predicted"/>
<keyword evidence="1" id="KW-0812">Transmembrane</keyword>
<accession>A0A392MVN1</accession>
<dbReference type="EMBL" id="LXQA010020649">
    <property type="protein sequence ID" value="MCH91551.1"/>
    <property type="molecule type" value="Genomic_DNA"/>
</dbReference>
<dbReference type="Proteomes" id="UP000265520">
    <property type="component" value="Unassembled WGS sequence"/>
</dbReference>